<dbReference type="PIRSF" id="PIRSF017082">
    <property type="entry name" value="YflP"/>
    <property type="match status" value="1"/>
</dbReference>
<name>A0A248UDZ5_9HYPH</name>
<dbReference type="Gene3D" id="3.40.190.150">
    <property type="entry name" value="Bordetella uptake gene, domain 1"/>
    <property type="match status" value="1"/>
</dbReference>
<reference evidence="2 3" key="1">
    <citation type="submission" date="2017-07" db="EMBL/GenBank/DDBJ databases">
        <title>Phylogenetic study on the rhizospheric bacterium Ochrobactrum sp. A44.</title>
        <authorList>
            <person name="Krzyzanowska D.M."/>
            <person name="Ossowicki A."/>
            <person name="Rajewska M."/>
            <person name="Maciag T."/>
            <person name="Kaczynski Z."/>
            <person name="Czerwicka M."/>
            <person name="Jafra S."/>
        </authorList>
    </citation>
    <scope>NUCLEOTIDE SEQUENCE [LARGE SCALE GENOMIC DNA]</scope>
    <source>
        <strain evidence="2 3">A44</strain>
    </source>
</reference>
<dbReference type="Gene3D" id="3.40.190.10">
    <property type="entry name" value="Periplasmic binding protein-like II"/>
    <property type="match status" value="1"/>
</dbReference>
<accession>A0A248UDZ5</accession>
<comment type="similarity">
    <text evidence="1">Belongs to the UPF0065 (bug) family.</text>
</comment>
<sequence>MLSRRALLIATVLGATFASDGVASQDYPERPVTIVMPFAPGGLGTTVATLLGNELAKRLGQNFVVEHREGAGGAIGFQYVARAAPDGYTLLLGTISTSTILPAMRKLPFDVKADFQPLGQVASSASIVFVPSSSDIRTLDELIAFGKRDGSNVTCAHAGVGSSQHLSCVLLNETVGAHFTPIAYTGSSPALVGLAGGETTMMFGPPSGIDFVKDGSLRAIAVTTEKRLESLPEVPSAIEAGVADVTIDNWWALWAPVGVPEDVVTKISAALIDISKTEEWLEALEKLRMLPASDPSTERLQALISLELERWRPIVDASGAVQQ</sequence>
<dbReference type="CDD" id="cd07012">
    <property type="entry name" value="PBP2_Bug_TTT"/>
    <property type="match status" value="1"/>
</dbReference>
<evidence type="ECO:0000256" key="1">
    <source>
        <dbReference type="ARBA" id="ARBA00006987"/>
    </source>
</evidence>
<dbReference type="EMBL" id="CP022603">
    <property type="protein sequence ID" value="ASV84908.1"/>
    <property type="molecule type" value="Genomic_DNA"/>
</dbReference>
<dbReference type="Pfam" id="PF03401">
    <property type="entry name" value="TctC"/>
    <property type="match status" value="1"/>
</dbReference>
<organism evidence="2 3">
    <name type="scientific">Ochrobactrum quorumnocens</name>
    <dbReference type="NCBI Taxonomy" id="271865"/>
    <lineage>
        <taxon>Bacteria</taxon>
        <taxon>Pseudomonadati</taxon>
        <taxon>Pseudomonadota</taxon>
        <taxon>Alphaproteobacteria</taxon>
        <taxon>Hyphomicrobiales</taxon>
        <taxon>Brucellaceae</taxon>
        <taxon>Brucella/Ochrobactrum group</taxon>
        <taxon>Ochrobactrum</taxon>
    </lineage>
</organism>
<dbReference type="PANTHER" id="PTHR42928">
    <property type="entry name" value="TRICARBOXYLATE-BINDING PROTEIN"/>
    <property type="match status" value="1"/>
</dbReference>
<dbReference type="OrthoDB" id="7375033at2"/>
<dbReference type="RefSeq" id="WP_157743442.1">
    <property type="nucleotide sequence ID" value="NZ_CP022603.1"/>
</dbReference>
<evidence type="ECO:0000313" key="2">
    <source>
        <dbReference type="EMBL" id="ASV84908.1"/>
    </source>
</evidence>
<gene>
    <name evidence="2" type="ORF">CES85_5712</name>
</gene>
<dbReference type="InterPro" id="IPR005064">
    <property type="entry name" value="BUG"/>
</dbReference>
<evidence type="ECO:0000313" key="3">
    <source>
        <dbReference type="Proteomes" id="UP000215256"/>
    </source>
</evidence>
<dbReference type="InterPro" id="IPR042100">
    <property type="entry name" value="Bug_dom1"/>
</dbReference>
<dbReference type="AlphaFoldDB" id="A0A248UDZ5"/>
<keyword evidence="2" id="KW-0675">Receptor</keyword>
<protein>
    <submittedName>
        <fullName evidence="2">Tripartite tricarboxylate transporter receptor family protein</fullName>
    </submittedName>
</protein>
<dbReference type="PANTHER" id="PTHR42928:SF5">
    <property type="entry name" value="BLR1237 PROTEIN"/>
    <property type="match status" value="1"/>
</dbReference>
<dbReference type="Proteomes" id="UP000215256">
    <property type="component" value="Chromosome 2"/>
</dbReference>
<proteinExistence type="inferred from homology"/>
<dbReference type="KEGG" id="och:CES85_5712"/>